<sequence length="606" mass="66407">MAINIFGAWDYVVLVLVLLVSSGIGIYYRLTGGKQKTVQVLPVTISVVLLLLPIPLYICLHNLLRLFFLLFQEYLLADRNMAITPVAFSLMASFMSAITLLGVSSENYSFGIQFVVINLSYVIFTPIAAYLYLPVFFKLQATSAYEYLERRFGQSTRLAASLCYSLQMVLYMGIVLYAPALALEALTGISRVSAILSTGLVCTFYSTIGGMKAVLMTDVFQSLLMYAAIFSVIICAGIQKGSLSEIWRIAEEGGRTSILNFNPDPTIRHSWFTLVIGGGITFLSLYGVNQTQVQRYLTIRSLKNAQKALWLNLPILSILSFSTSFAGLSIYSRYFDCDPVSAKIIASNDQLMPYFVVDSMGHIPGLSGIFVAGIFSASLSTISAGLNSMAAVTMEDYFKPIYRRCKRKDITEGLNSALTKLFACSYGMACIAIAFLAQYLGGVLQASLTIFGVVGGPLLGVFTLGMFTTFANQRGALTGLIIGLSLALWMAFGGPRPPLPTLPVSTYGCDADLGITQPVNITHSKPNTEYFWLYRVSYLYNGVFGLLSTLIFGTLASFISRKLIDNTNTEDDCIDPNLFVPPLAKKIRNRLEKSMKLVTVSCSSFI</sequence>
<reference evidence="1" key="1">
    <citation type="submission" date="2022-04" db="EMBL/GenBank/DDBJ databases">
        <title>Chromosome-scale genome assembly of Holotrichia oblita Faldermann.</title>
        <authorList>
            <person name="Rongchong L."/>
        </authorList>
    </citation>
    <scope>NUCLEOTIDE SEQUENCE</scope>
    <source>
        <strain evidence="1">81SQS9</strain>
    </source>
</reference>
<proteinExistence type="predicted"/>
<organism evidence="1 2">
    <name type="scientific">Holotrichia oblita</name>
    <name type="common">Chafer beetle</name>
    <dbReference type="NCBI Taxonomy" id="644536"/>
    <lineage>
        <taxon>Eukaryota</taxon>
        <taxon>Metazoa</taxon>
        <taxon>Ecdysozoa</taxon>
        <taxon>Arthropoda</taxon>
        <taxon>Hexapoda</taxon>
        <taxon>Insecta</taxon>
        <taxon>Pterygota</taxon>
        <taxon>Neoptera</taxon>
        <taxon>Endopterygota</taxon>
        <taxon>Coleoptera</taxon>
        <taxon>Polyphaga</taxon>
        <taxon>Scarabaeiformia</taxon>
        <taxon>Scarabaeidae</taxon>
        <taxon>Melolonthinae</taxon>
        <taxon>Holotrichia</taxon>
    </lineage>
</organism>
<keyword evidence="2" id="KW-1185">Reference proteome</keyword>
<gene>
    <name evidence="1" type="ORF">MML48_3g00017702</name>
</gene>
<comment type="caution">
    <text evidence="1">The sequence shown here is derived from an EMBL/GenBank/DDBJ whole genome shotgun (WGS) entry which is preliminary data.</text>
</comment>
<protein>
    <submittedName>
        <fullName evidence="1">Sodium-coupled monocarboxylate transporter</fullName>
    </submittedName>
</protein>
<evidence type="ECO:0000313" key="1">
    <source>
        <dbReference type="EMBL" id="KAI4465476.1"/>
    </source>
</evidence>
<dbReference type="Proteomes" id="UP001056778">
    <property type="component" value="Chromosome 3"/>
</dbReference>
<name>A0ACB9TFA9_HOLOL</name>
<dbReference type="EMBL" id="CM043017">
    <property type="protein sequence ID" value="KAI4465476.1"/>
    <property type="molecule type" value="Genomic_DNA"/>
</dbReference>
<accession>A0ACB9TFA9</accession>
<evidence type="ECO:0000313" key="2">
    <source>
        <dbReference type="Proteomes" id="UP001056778"/>
    </source>
</evidence>